<organism evidence="1 2">
    <name type="scientific">Daphnia magna</name>
    <dbReference type="NCBI Taxonomy" id="35525"/>
    <lineage>
        <taxon>Eukaryota</taxon>
        <taxon>Metazoa</taxon>
        <taxon>Ecdysozoa</taxon>
        <taxon>Arthropoda</taxon>
        <taxon>Crustacea</taxon>
        <taxon>Branchiopoda</taxon>
        <taxon>Diplostraca</taxon>
        <taxon>Cladocera</taxon>
        <taxon>Anomopoda</taxon>
        <taxon>Daphniidae</taxon>
        <taxon>Daphnia</taxon>
    </lineage>
</organism>
<comment type="caution">
    <text evidence="1">The sequence shown here is derived from an EMBL/GenBank/DDBJ whole genome shotgun (WGS) entry which is preliminary data.</text>
</comment>
<dbReference type="Proteomes" id="UP001234178">
    <property type="component" value="Unassembled WGS sequence"/>
</dbReference>
<sequence>MARYSSVTKHMGRSNRRDHLTLAMMYANTEKEERMPKLLKKLLKSAEESSVRYEREFQRLINKRKDKLLLLQNSIDDKLKEGEMLQCLKQINEIVKSGSPTQESLARSQKLTLFYMSLN</sequence>
<protein>
    <submittedName>
        <fullName evidence="1">Uncharacterized protein</fullName>
    </submittedName>
</protein>
<evidence type="ECO:0000313" key="2">
    <source>
        <dbReference type="Proteomes" id="UP001234178"/>
    </source>
</evidence>
<dbReference type="EMBL" id="JAOYFB010000002">
    <property type="protein sequence ID" value="KAK4007271.1"/>
    <property type="molecule type" value="Genomic_DNA"/>
</dbReference>
<proteinExistence type="predicted"/>
<name>A0ABQ9Z343_9CRUS</name>
<gene>
    <name evidence="1" type="ORF">OUZ56_012431</name>
</gene>
<accession>A0ABQ9Z343</accession>
<evidence type="ECO:0000313" key="1">
    <source>
        <dbReference type="EMBL" id="KAK4007271.1"/>
    </source>
</evidence>
<keyword evidence="2" id="KW-1185">Reference proteome</keyword>
<reference evidence="1 2" key="1">
    <citation type="journal article" date="2023" name="Nucleic Acids Res.">
        <title>The hologenome of Daphnia magna reveals possible DNA methylation and microbiome-mediated evolution of the host genome.</title>
        <authorList>
            <person name="Chaturvedi A."/>
            <person name="Li X."/>
            <person name="Dhandapani V."/>
            <person name="Marshall H."/>
            <person name="Kissane S."/>
            <person name="Cuenca-Cambronero M."/>
            <person name="Asole G."/>
            <person name="Calvet F."/>
            <person name="Ruiz-Romero M."/>
            <person name="Marangio P."/>
            <person name="Guigo R."/>
            <person name="Rago D."/>
            <person name="Mirbahai L."/>
            <person name="Eastwood N."/>
            <person name="Colbourne J.K."/>
            <person name="Zhou J."/>
            <person name="Mallon E."/>
            <person name="Orsini L."/>
        </authorList>
    </citation>
    <scope>NUCLEOTIDE SEQUENCE [LARGE SCALE GENOMIC DNA]</scope>
    <source>
        <strain evidence="1">LRV0_1</strain>
    </source>
</reference>